<feature type="non-terminal residue" evidence="1">
    <location>
        <position position="1"/>
    </location>
</feature>
<reference evidence="1" key="1">
    <citation type="submission" date="2022-03" db="EMBL/GenBank/DDBJ databases">
        <authorList>
            <person name="Martin H S."/>
        </authorList>
    </citation>
    <scope>NUCLEOTIDE SEQUENCE</scope>
</reference>
<keyword evidence="2" id="KW-1185">Reference proteome</keyword>
<accession>A0ABN8IG83</accession>
<dbReference type="EMBL" id="OW152835">
    <property type="protein sequence ID" value="CAH2056625.1"/>
    <property type="molecule type" value="Genomic_DNA"/>
</dbReference>
<organism evidence="1 2">
    <name type="scientific">Iphiclides podalirius</name>
    <name type="common">scarce swallowtail</name>
    <dbReference type="NCBI Taxonomy" id="110791"/>
    <lineage>
        <taxon>Eukaryota</taxon>
        <taxon>Metazoa</taxon>
        <taxon>Ecdysozoa</taxon>
        <taxon>Arthropoda</taxon>
        <taxon>Hexapoda</taxon>
        <taxon>Insecta</taxon>
        <taxon>Pterygota</taxon>
        <taxon>Neoptera</taxon>
        <taxon>Endopterygota</taxon>
        <taxon>Lepidoptera</taxon>
        <taxon>Glossata</taxon>
        <taxon>Ditrysia</taxon>
        <taxon>Papilionoidea</taxon>
        <taxon>Papilionidae</taxon>
        <taxon>Papilioninae</taxon>
        <taxon>Iphiclides</taxon>
    </lineage>
</organism>
<evidence type="ECO:0000313" key="2">
    <source>
        <dbReference type="Proteomes" id="UP000837857"/>
    </source>
</evidence>
<sequence length="125" mass="13816">MEHNASAHALGPCYQRPVLKIELGTQFSRCSESAHRLYRWTWAELKRSRASKSVRGRGCSGDVGQGLRLHAATPRPAFDWPETRAFALHAVDGLRKCGAFPLHVQRYVLLVTTLCGPICAADSTI</sequence>
<protein>
    <submittedName>
        <fullName evidence="1">Uncharacterized protein</fullName>
    </submittedName>
</protein>
<name>A0ABN8IG83_9NEOP</name>
<proteinExistence type="predicted"/>
<evidence type="ECO:0000313" key="1">
    <source>
        <dbReference type="EMBL" id="CAH2056625.1"/>
    </source>
</evidence>
<dbReference type="Proteomes" id="UP000837857">
    <property type="component" value="Chromosome 23"/>
</dbReference>
<gene>
    <name evidence="1" type="ORF">IPOD504_LOCUS9798</name>
</gene>